<keyword evidence="3" id="KW-0813">Transport</keyword>
<evidence type="ECO:0000256" key="3">
    <source>
        <dbReference type="ARBA" id="ARBA00022448"/>
    </source>
</evidence>
<keyword evidence="16" id="KW-1185">Reference proteome</keyword>
<feature type="transmembrane region" description="Helical" evidence="13">
    <location>
        <begin position="108"/>
        <end position="129"/>
    </location>
</feature>
<comment type="similarity">
    <text evidence="12">Belongs to the cytochrome b561 family.</text>
</comment>
<keyword evidence="7" id="KW-0479">Metal-binding</keyword>
<feature type="transmembrane region" description="Helical" evidence="13">
    <location>
        <begin position="163"/>
        <end position="185"/>
    </location>
</feature>
<proteinExistence type="inferred from homology"/>
<dbReference type="PANTHER" id="PTHR30529:SF1">
    <property type="entry name" value="CYTOCHROME B561 HOMOLOG 2"/>
    <property type="match status" value="1"/>
</dbReference>
<keyword evidence="10" id="KW-0408">Iron</keyword>
<comment type="caution">
    <text evidence="15">The sequence shown here is derived from an EMBL/GenBank/DDBJ whole genome shotgun (WGS) entry which is preliminary data.</text>
</comment>
<evidence type="ECO:0000256" key="2">
    <source>
        <dbReference type="ARBA" id="ARBA00004651"/>
    </source>
</evidence>
<keyword evidence="4" id="KW-1003">Cell membrane</keyword>
<keyword evidence="8" id="KW-0249">Electron transport</keyword>
<evidence type="ECO:0000256" key="11">
    <source>
        <dbReference type="ARBA" id="ARBA00023136"/>
    </source>
</evidence>
<comment type="subcellular location">
    <subcellularLocation>
        <location evidence="2">Cell membrane</location>
        <topology evidence="2">Multi-pass membrane protein</topology>
    </subcellularLocation>
</comment>
<feature type="transmembrane region" description="Helical" evidence="13">
    <location>
        <begin position="70"/>
        <end position="87"/>
    </location>
</feature>
<evidence type="ECO:0000256" key="12">
    <source>
        <dbReference type="ARBA" id="ARBA00037975"/>
    </source>
</evidence>
<feature type="domain" description="Cytochrome b561 bacterial/Ni-hydrogenase" evidence="14">
    <location>
        <begin position="25"/>
        <end position="194"/>
    </location>
</feature>
<evidence type="ECO:0000313" key="16">
    <source>
        <dbReference type="Proteomes" id="UP001645039"/>
    </source>
</evidence>
<evidence type="ECO:0000259" key="14">
    <source>
        <dbReference type="Pfam" id="PF01292"/>
    </source>
</evidence>
<reference evidence="15 16" key="1">
    <citation type="submission" date="2020-07" db="EMBL/GenBank/DDBJ databases">
        <title>Halophilic bacteria isolated from french cheeses.</title>
        <authorList>
            <person name="Kothe C.I."/>
            <person name="Farah-Kraiem B."/>
            <person name="Renault P."/>
            <person name="Dridi B."/>
        </authorList>
    </citation>
    <scope>NUCLEOTIDE SEQUENCE [LARGE SCALE GENOMIC DNA]</scope>
    <source>
        <strain evidence="15 16">FME1</strain>
    </source>
</reference>
<keyword evidence="11 13" id="KW-0472">Membrane</keyword>
<evidence type="ECO:0000256" key="1">
    <source>
        <dbReference type="ARBA" id="ARBA00001970"/>
    </source>
</evidence>
<dbReference type="Pfam" id="PF01292">
    <property type="entry name" value="Ni_hydr_CYTB"/>
    <property type="match status" value="1"/>
</dbReference>
<evidence type="ECO:0000256" key="13">
    <source>
        <dbReference type="SAM" id="Phobius"/>
    </source>
</evidence>
<organism evidence="15 16">
    <name type="scientific">Halomonas casei</name>
    <dbReference type="NCBI Taxonomy" id="2742613"/>
    <lineage>
        <taxon>Bacteria</taxon>
        <taxon>Pseudomonadati</taxon>
        <taxon>Pseudomonadota</taxon>
        <taxon>Gammaproteobacteria</taxon>
        <taxon>Oceanospirillales</taxon>
        <taxon>Halomonadaceae</taxon>
        <taxon>Halomonas</taxon>
    </lineage>
</organism>
<feature type="transmembrane region" description="Helical" evidence="13">
    <location>
        <begin position="31"/>
        <end position="50"/>
    </location>
</feature>
<dbReference type="InterPro" id="IPR011577">
    <property type="entry name" value="Cyt_b561_bac/Ni-Hgenase"/>
</dbReference>
<name>A0ABR9EZG0_9GAMM</name>
<protein>
    <submittedName>
        <fullName evidence="15">Cytochrome b</fullName>
    </submittedName>
</protein>
<evidence type="ECO:0000256" key="7">
    <source>
        <dbReference type="ARBA" id="ARBA00022723"/>
    </source>
</evidence>
<evidence type="ECO:0000313" key="15">
    <source>
        <dbReference type="EMBL" id="MBE0399618.1"/>
    </source>
</evidence>
<evidence type="ECO:0000256" key="9">
    <source>
        <dbReference type="ARBA" id="ARBA00022989"/>
    </source>
</evidence>
<dbReference type="PANTHER" id="PTHR30529">
    <property type="entry name" value="CYTOCHROME B561"/>
    <property type="match status" value="1"/>
</dbReference>
<keyword evidence="6 13" id="KW-0812">Transmembrane</keyword>
<keyword evidence="5" id="KW-0349">Heme</keyword>
<dbReference type="RefSeq" id="WP_096281826.1">
    <property type="nucleotide sequence ID" value="NZ_CP189763.1"/>
</dbReference>
<dbReference type="EMBL" id="RRZD01000004">
    <property type="protein sequence ID" value="MBE0399618.1"/>
    <property type="molecule type" value="Genomic_DNA"/>
</dbReference>
<accession>A0ABR9EZG0</accession>
<dbReference type="Proteomes" id="UP001645039">
    <property type="component" value="Unassembled WGS sequence"/>
</dbReference>
<evidence type="ECO:0000256" key="6">
    <source>
        <dbReference type="ARBA" id="ARBA00022692"/>
    </source>
</evidence>
<sequence>MTLNIDSLSTVKGNAPRWRDSTASFGHVSRTLHWVTAALVTLQFTIVLAWKGLGENALTLMLAGIGPHGSLGILILLVTLVRIGWAWHNRQQRPPPLPGISGVLSRSVHCAFYALLIVLPAIALLRQYGRGGVLQFYGMQILPEAERDIAWMMAPAGLLHSPLSWLLLALIMGHVTMALTHRFWVKDKVVVRMMG</sequence>
<dbReference type="InterPro" id="IPR052168">
    <property type="entry name" value="Cytochrome_b561_oxidase"/>
</dbReference>
<dbReference type="InterPro" id="IPR016174">
    <property type="entry name" value="Di-haem_cyt_TM"/>
</dbReference>
<keyword evidence="9 13" id="KW-1133">Transmembrane helix</keyword>
<comment type="cofactor">
    <cofactor evidence="1">
        <name>heme b</name>
        <dbReference type="ChEBI" id="CHEBI:60344"/>
    </cofactor>
</comment>
<evidence type="ECO:0000256" key="5">
    <source>
        <dbReference type="ARBA" id="ARBA00022617"/>
    </source>
</evidence>
<gene>
    <name evidence="15" type="ORF">EI168_05775</name>
</gene>
<evidence type="ECO:0000256" key="4">
    <source>
        <dbReference type="ARBA" id="ARBA00022475"/>
    </source>
</evidence>
<dbReference type="SUPFAM" id="SSF81342">
    <property type="entry name" value="Transmembrane di-heme cytochromes"/>
    <property type="match status" value="1"/>
</dbReference>
<evidence type="ECO:0000256" key="10">
    <source>
        <dbReference type="ARBA" id="ARBA00023004"/>
    </source>
</evidence>
<evidence type="ECO:0000256" key="8">
    <source>
        <dbReference type="ARBA" id="ARBA00022982"/>
    </source>
</evidence>